<reference evidence="3 4" key="1">
    <citation type="submission" date="2019-07" db="EMBL/GenBank/DDBJ databases">
        <title>Annotation for the trematode Paragonimus westermani.</title>
        <authorList>
            <person name="Choi Y.-J."/>
        </authorList>
    </citation>
    <scope>NUCLEOTIDE SEQUENCE [LARGE SCALE GENOMIC DNA]</scope>
    <source>
        <strain evidence="3">180907_Pwestermani</strain>
    </source>
</reference>
<keyword evidence="2" id="KW-0472">Membrane</keyword>
<feature type="region of interest" description="Disordered" evidence="1">
    <location>
        <begin position="819"/>
        <end position="859"/>
    </location>
</feature>
<feature type="compositionally biased region" description="Low complexity" evidence="1">
    <location>
        <begin position="845"/>
        <end position="859"/>
    </location>
</feature>
<feature type="compositionally biased region" description="Basic residues" evidence="1">
    <location>
        <begin position="831"/>
        <end position="841"/>
    </location>
</feature>
<evidence type="ECO:0000256" key="2">
    <source>
        <dbReference type="SAM" id="Phobius"/>
    </source>
</evidence>
<dbReference type="EMBL" id="JTDF01000440">
    <property type="protein sequence ID" value="KAF8571575.1"/>
    <property type="molecule type" value="Genomic_DNA"/>
</dbReference>
<dbReference type="OrthoDB" id="6288923at2759"/>
<keyword evidence="2" id="KW-1133">Transmembrane helix</keyword>
<name>A0A8T0DUF1_9TREM</name>
<evidence type="ECO:0000313" key="4">
    <source>
        <dbReference type="Proteomes" id="UP000699462"/>
    </source>
</evidence>
<gene>
    <name evidence="3" type="ORF">P879_00772</name>
</gene>
<accession>A0A8T0DUF1</accession>
<feature type="transmembrane region" description="Helical" evidence="2">
    <location>
        <begin position="1627"/>
        <end position="1644"/>
    </location>
</feature>
<comment type="caution">
    <text evidence="3">The sequence shown here is derived from an EMBL/GenBank/DDBJ whole genome shotgun (WGS) entry which is preliminary data.</text>
</comment>
<evidence type="ECO:0000313" key="3">
    <source>
        <dbReference type="EMBL" id="KAF8571575.1"/>
    </source>
</evidence>
<feature type="region of interest" description="Disordered" evidence="1">
    <location>
        <begin position="1183"/>
        <end position="1208"/>
    </location>
</feature>
<organism evidence="3 4">
    <name type="scientific">Paragonimus westermani</name>
    <dbReference type="NCBI Taxonomy" id="34504"/>
    <lineage>
        <taxon>Eukaryota</taxon>
        <taxon>Metazoa</taxon>
        <taxon>Spiralia</taxon>
        <taxon>Lophotrochozoa</taxon>
        <taxon>Platyhelminthes</taxon>
        <taxon>Trematoda</taxon>
        <taxon>Digenea</taxon>
        <taxon>Plagiorchiida</taxon>
        <taxon>Troglotremata</taxon>
        <taxon>Troglotrematidae</taxon>
        <taxon>Paragonimus</taxon>
    </lineage>
</organism>
<dbReference type="Proteomes" id="UP000699462">
    <property type="component" value="Unassembled WGS sequence"/>
</dbReference>
<keyword evidence="2" id="KW-0812">Transmembrane</keyword>
<sequence>MMDDASSDVSSSVPSGVQYEWTHPVPSWCLSPTQSSLDRAMGNPDHLVRISTGISTCADLVKLVFSLILPDSLTLDRLRSCLMFDAPVVGPGCELGTKKSVNLATLDAPIEPETLELERQSRMDRLTLLCGQPLQSILLRLAVGLSRSLLQLVQAFAAHKRDEADDQSKGSFDQMVTTLVELLERVLSCLNELLLMRANLLRYFASTTGDKPDMLTCNPEADSQIGSSLAQLNHTLDVVQTILDKTSSDSHQSVTRFARLLNPQLSKLIYLLASSNSSACVMALKELNYCLDKPEAASKPWPLWPGPRVFCLLSGHIIDTLRPVETTGLAEELLRNFWTGFLYSIRNCFPQTPVDLASSRRVDISSDLLQFACFLAGQFPGLTAKKALLTQLMTSVCDLCHAAERMHNQCVVQLDNCYRIALRLLVLLRYALHHFYVPPTYLAHQLKPSMALTTTEPPSSRIWQFTAVAIKVDQIVPQLRPWTSDFGAPFFYDLLLPASQEAVESVKPVYNLPSPDGLAILSLASQLNYDELFAAPLSLLNMHLWMRASSGLFTSASDLETVGEPMDQCRWIPFCWYGLTLSWRLLEILPPSVEFVRNVHSLLAVVTTECSTDSSTPALFHSPSYLLYLIIFLDRLQGKPTGLDARWLLDCATAELGQNSKVTSSTRFSSTNFAESTFAKKGLQAEKQLAREIYRSVCAQTPATSPTADVDTTAVPKGYAPYLSSTASIRAFLSSMRPSPVGMSLVFEVASTQLRQAVHALATSAERKRTLFTCGQVAYWIGLSHFLGDLSSAVLATNKSISSTTEATALCSKSGLSPKGAAAVVGESNKRSAKSRTRHTAGKMQPEQPESESTPERTTSVTIEVLETLPLEPKKESPVSSPTGKVHTLLDTNQESGAVLTDEQITTMQLRSVQTSKHLLSDCIHLLSSLVDLVRIELNFPVLSDRHAKDVHSIPCTQILTSLCPDRLTCAKSSSTIAGDAVRSNMNFPAAWLSTSPSRHRLAVTLKLATSAYRGPLAALSALSADVDSNLDLRLPDGANCYSQLLFTRLIAQLEAAMNDLSSAEDKSTNAPFTEQQVGVRLVSRLRVRQLCKLAKTVSGLASHLVGLLYAAKLKNLKSLPWSTSSDERQFRADLATVARLFLDPVANAMGVNLLYCGLTGISVAHYLACELISINRSARSMNANEPGSSSDRPRTAPVSTGRLKPKQREQAESLIVQYLDDHLITTVVRFVIQMNNSKRNMSTSCVLIQLCCESVHYLEVVTGCPRIVKRCLTVSKDASSGSVNDESNAFPLLRLFGVSKVEESKSDSLTSSRNSDCVEATQPCVVAMSYQSALMRLLCTLLLRALNAPTKTRHLFVQLAQQACEICLFGSWSPNVDQCSLLSHWLTTIVHTGSVATVDLLAGVDSPWLVDILSADSWSNSALDTFVETEESTICQALSSAGTESLHSFVAASRDYCPKQIARWIERRARYRIALYFERLCRLLISDWHMDKTVRQTFCAHVLSEAIGVWRNSALQLAEHMSRPDEPSNVTATNVGQVTLPWLVSALRCLVLGCSTGLYHVKLAGLFSAWSDTFVASLRRLQAPYTGETNTTESPNFDAIAEHSSSSASILSASVEFWPMELRDNIVSWTACFLLFCFQIFLFRMHD</sequence>
<evidence type="ECO:0000256" key="1">
    <source>
        <dbReference type="SAM" id="MobiDB-lite"/>
    </source>
</evidence>
<protein>
    <submittedName>
        <fullName evidence="3">Uncharacterized protein</fullName>
    </submittedName>
</protein>
<proteinExistence type="predicted"/>
<keyword evidence="4" id="KW-1185">Reference proteome</keyword>